<comment type="caution">
    <text evidence="3">The sequence shown here is derived from an EMBL/GenBank/DDBJ whole genome shotgun (WGS) entry which is preliminary data.</text>
</comment>
<dbReference type="InterPro" id="IPR036112">
    <property type="entry name" value="ComA_synth_sf"/>
</dbReference>
<dbReference type="OrthoDB" id="47007at2759"/>
<dbReference type="EMBL" id="MLYV02001132">
    <property type="protein sequence ID" value="PSR72847.1"/>
    <property type="molecule type" value="Genomic_DNA"/>
</dbReference>
<dbReference type="PANTHER" id="PTHR48413:SF1">
    <property type="entry name" value="PROTEIN HEAT-STRESS-ASSOCIATED 32"/>
    <property type="match status" value="1"/>
</dbReference>
<dbReference type="PANTHER" id="PTHR48413">
    <property type="match status" value="1"/>
</dbReference>
<sequence length="353" mass="38645">MISNACRLLSRRSQPHRALSTTARLSQPLTSSSSTTSLPFSFLPANSLTPKSKRTTGLTEIRGPYYAPVTATYLDELLSDWGEYVDGIKFAGGAFSLMPEERLKGLIDVCHKHGRQKLPQYRAQRLTSTADCYVSTGGFIERVLSSSGGSKDVISKYLTTCKNLGFDVLEISSGFLSIPTNDWASLIEFTAKHGLKPKPEVGIQWGAGGDASVEELESAGSRDPKWLIDRAKVFLDAGAHMIMIESEGITENVKSWRTDVISAVTSGLPAEKIMCVRPWLSIAHLPLISPSFARNRFEAAEPDVFSYHIQNQGARANLFIDHSQIVQLACLRRGIWGTGGTFARVVTFEGAKE</sequence>
<keyword evidence="4" id="KW-1185">Reference proteome</keyword>
<accession>A0A2R6NKF6</accession>
<dbReference type="Gene3D" id="3.20.20.70">
    <property type="entry name" value="Aldolase class I"/>
    <property type="match status" value="2"/>
</dbReference>
<evidence type="ECO:0000256" key="2">
    <source>
        <dbReference type="SAM" id="MobiDB-lite"/>
    </source>
</evidence>
<dbReference type="InterPro" id="IPR013785">
    <property type="entry name" value="Aldolase_TIM"/>
</dbReference>
<proteinExistence type="inferred from homology"/>
<evidence type="ECO:0000313" key="4">
    <source>
        <dbReference type="Proteomes" id="UP000186601"/>
    </source>
</evidence>
<evidence type="ECO:0000256" key="1">
    <source>
        <dbReference type="ARBA" id="ARBA00010424"/>
    </source>
</evidence>
<name>A0A2R6NKF6_9APHY</name>
<organism evidence="3 4">
    <name type="scientific">Hermanssonia centrifuga</name>
    <dbReference type="NCBI Taxonomy" id="98765"/>
    <lineage>
        <taxon>Eukaryota</taxon>
        <taxon>Fungi</taxon>
        <taxon>Dikarya</taxon>
        <taxon>Basidiomycota</taxon>
        <taxon>Agaricomycotina</taxon>
        <taxon>Agaricomycetes</taxon>
        <taxon>Polyporales</taxon>
        <taxon>Meruliaceae</taxon>
        <taxon>Hermanssonia</taxon>
    </lineage>
</organism>
<dbReference type="STRING" id="98765.A0A2R6NKF6"/>
<dbReference type="InterPro" id="IPR003830">
    <property type="entry name" value="ComA_synth"/>
</dbReference>
<gene>
    <name evidence="3" type="ORF">PHLCEN_2v11284</name>
</gene>
<dbReference type="SUPFAM" id="SSF102110">
    <property type="entry name" value="(2r)-phospho-3-sulfolactate synthase ComA"/>
    <property type="match status" value="1"/>
</dbReference>
<protein>
    <submittedName>
        <fullName evidence="3">Uncharacterized protein</fullName>
    </submittedName>
</protein>
<dbReference type="Pfam" id="PF02679">
    <property type="entry name" value="ComA"/>
    <property type="match status" value="3"/>
</dbReference>
<feature type="region of interest" description="Disordered" evidence="2">
    <location>
        <begin position="15"/>
        <end position="36"/>
    </location>
</feature>
<dbReference type="Proteomes" id="UP000186601">
    <property type="component" value="Unassembled WGS sequence"/>
</dbReference>
<evidence type="ECO:0000313" key="3">
    <source>
        <dbReference type="EMBL" id="PSR72847.1"/>
    </source>
</evidence>
<reference evidence="3 4" key="1">
    <citation type="submission" date="2018-02" db="EMBL/GenBank/DDBJ databases">
        <title>Genome sequence of the basidiomycete white-rot fungus Phlebia centrifuga.</title>
        <authorList>
            <person name="Granchi Z."/>
            <person name="Peng M."/>
            <person name="de Vries R.P."/>
            <person name="Hilden K."/>
            <person name="Makela M.R."/>
            <person name="Grigoriev I."/>
            <person name="Riley R."/>
        </authorList>
    </citation>
    <scope>NUCLEOTIDE SEQUENCE [LARGE SCALE GENOMIC DNA]</scope>
    <source>
        <strain evidence="3 4">FBCC195</strain>
    </source>
</reference>
<comment type="similarity">
    <text evidence="1">Belongs to the phosphosulfolactate synthase family.</text>
</comment>
<dbReference type="AlphaFoldDB" id="A0A2R6NKF6"/>